<dbReference type="GO" id="GO:0003676">
    <property type="term" value="F:nucleic acid binding"/>
    <property type="evidence" value="ECO:0007669"/>
    <property type="project" value="InterPro"/>
</dbReference>
<name>A0A2A3Z3G1_BREAU</name>
<dbReference type="AlphaFoldDB" id="A0A2A3Z3G1"/>
<dbReference type="PROSITE" id="PS00092">
    <property type="entry name" value="N6_MTASE"/>
    <property type="match status" value="1"/>
</dbReference>
<keyword evidence="3" id="KW-0489">Methyltransferase</keyword>
<evidence type="ECO:0000313" key="4">
    <source>
        <dbReference type="Proteomes" id="UP000217564"/>
    </source>
</evidence>
<accession>A0A2A3Z3G1</accession>
<dbReference type="InterPro" id="IPR013321">
    <property type="entry name" value="Arc_rbn_hlx_hlx"/>
</dbReference>
<sequence>MPTVPTTTIRIDPDVKKHAGKVFDELGIGMSAAINAFLKAVIREDGIPFQLKVDRSSTVKPETRNAMLNNASIARKDEFYTQYDDVAKEMTHYAESFQQKVVLCNCDDPFESAFFRYFVINFNDLGLAKLISTSYAGSPVAGQEYPVDGARSAYQAVVTQVPDENLTRPDGSLDLENVFALEGNSLSPLMGDGDFRSNECETLLDGADIVVTNPPFSLFREYISQLNRHDKDFIVLGNMNAATYKEIFPLFRDNKLWYGESIRSGDRKFHVPENYPMNAAGCGVDNNGRRFIRVKGVRWFTNIDNGRRHEPIKLEQAYVPAENPRYENYDAIDVGRTANIPTDYDGVIGVPITFLDRYSPDQFEIIMLANGNARTNVDPAILKEVGYQPHRSDRGGVGIIEGRRIYARILIRKRIV</sequence>
<dbReference type="Gene3D" id="1.10.1220.10">
    <property type="entry name" value="Met repressor-like"/>
    <property type="match status" value="1"/>
</dbReference>
<dbReference type="InterPro" id="IPR007337">
    <property type="entry name" value="RelB/DinJ"/>
</dbReference>
<dbReference type="PANTHER" id="PTHR38781:SF1">
    <property type="entry name" value="ANTITOXIN DINJ-RELATED"/>
    <property type="match status" value="1"/>
</dbReference>
<evidence type="ECO:0000256" key="1">
    <source>
        <dbReference type="ARBA" id="ARBA00010562"/>
    </source>
</evidence>
<dbReference type="GO" id="GO:0006351">
    <property type="term" value="P:DNA-templated transcription"/>
    <property type="evidence" value="ECO:0007669"/>
    <property type="project" value="TreeGrafter"/>
</dbReference>
<organism evidence="3 4">
    <name type="scientific">Brevibacterium aurantiacum</name>
    <dbReference type="NCBI Taxonomy" id="273384"/>
    <lineage>
        <taxon>Bacteria</taxon>
        <taxon>Bacillati</taxon>
        <taxon>Actinomycetota</taxon>
        <taxon>Actinomycetes</taxon>
        <taxon>Micrococcales</taxon>
        <taxon>Brevibacteriaceae</taxon>
        <taxon>Brevibacterium</taxon>
    </lineage>
</organism>
<evidence type="ECO:0000256" key="2">
    <source>
        <dbReference type="ARBA" id="ARBA00022649"/>
    </source>
</evidence>
<reference evidence="3 4" key="1">
    <citation type="journal article" date="2017" name="Elife">
        <title>Extensive horizontal gene transfer in cheese-associated bacteria.</title>
        <authorList>
            <person name="Bonham K.S."/>
            <person name="Wolfe B.E."/>
            <person name="Dutton R.J."/>
        </authorList>
    </citation>
    <scope>NUCLEOTIDE SEQUENCE [LARGE SCALE GENOMIC DNA]</scope>
    <source>
        <strain evidence="3 4">947_7</strain>
    </source>
</reference>
<comment type="similarity">
    <text evidence="1">Belongs to the RelB/DinJ antitoxin family.</text>
</comment>
<dbReference type="GO" id="GO:0006355">
    <property type="term" value="P:regulation of DNA-templated transcription"/>
    <property type="evidence" value="ECO:0007669"/>
    <property type="project" value="InterPro"/>
</dbReference>
<dbReference type="Pfam" id="PF13651">
    <property type="entry name" value="EcoRI_methylase"/>
    <property type="match status" value="1"/>
</dbReference>
<proteinExistence type="inferred from homology"/>
<gene>
    <name evidence="3" type="ORF">CIK64_12295</name>
</gene>
<comment type="caution">
    <text evidence="3">The sequence shown here is derived from an EMBL/GenBank/DDBJ whole genome shotgun (WGS) entry which is preliminary data.</text>
</comment>
<keyword evidence="2" id="KW-1277">Toxin-antitoxin system</keyword>
<protein>
    <submittedName>
        <fullName evidence="3">Modification methylase</fullName>
    </submittedName>
</protein>
<evidence type="ECO:0000313" key="3">
    <source>
        <dbReference type="EMBL" id="PCC46067.1"/>
    </source>
</evidence>
<dbReference type="Pfam" id="PF04221">
    <property type="entry name" value="RelB"/>
    <property type="match status" value="1"/>
</dbReference>
<dbReference type="PANTHER" id="PTHR38781">
    <property type="entry name" value="ANTITOXIN DINJ-RELATED"/>
    <property type="match status" value="1"/>
</dbReference>
<dbReference type="RefSeq" id="WP_096162367.1">
    <property type="nucleotide sequence ID" value="NZ_NRGP01000017.1"/>
</dbReference>
<dbReference type="InterPro" id="IPR025247">
    <property type="entry name" value="EcoRI-like_methylase"/>
</dbReference>
<dbReference type="GO" id="GO:0008168">
    <property type="term" value="F:methyltransferase activity"/>
    <property type="evidence" value="ECO:0007669"/>
    <property type="project" value="UniProtKB-KW"/>
</dbReference>
<dbReference type="Proteomes" id="UP000217564">
    <property type="component" value="Unassembled WGS sequence"/>
</dbReference>
<dbReference type="NCBIfam" id="TIGR02384">
    <property type="entry name" value="RelB_DinJ"/>
    <property type="match status" value="1"/>
</dbReference>
<dbReference type="EMBL" id="NRGP01000017">
    <property type="protein sequence ID" value="PCC46067.1"/>
    <property type="molecule type" value="Genomic_DNA"/>
</dbReference>
<dbReference type="InterPro" id="IPR002052">
    <property type="entry name" value="DNA_methylase_N6_adenine_CS"/>
</dbReference>
<keyword evidence="3" id="KW-0808">Transferase</keyword>
<dbReference type="GO" id="GO:0032259">
    <property type="term" value="P:methylation"/>
    <property type="evidence" value="ECO:0007669"/>
    <property type="project" value="UniProtKB-KW"/>
</dbReference>